<sequence>MSFASVKQYFEEKGLGDRVMEFDQSSATVEEAAKAVGCQPRQIAKTLSFLVDDHPVLIVAAGDRKVDNKKYKSFFHQKAKMIPGDQVEARVGHAPGGVCPFVIQPDVSVYLDVSLQRFDAVYPAAGSGNSAVKLALDELEKCSHSLEWIDVCKE</sequence>
<dbReference type="PANTHER" id="PTHR30411">
    <property type="entry name" value="CYTOPLASMIC PROTEIN"/>
    <property type="match status" value="1"/>
</dbReference>
<dbReference type="AlphaFoldDB" id="A0A9D1WJV7"/>
<name>A0A9D1WJV7_9FIRM</name>
<dbReference type="Pfam" id="PF04073">
    <property type="entry name" value="tRNA_edit"/>
    <property type="match status" value="1"/>
</dbReference>
<dbReference type="GO" id="GO:0002161">
    <property type="term" value="F:aminoacyl-tRNA deacylase activity"/>
    <property type="evidence" value="ECO:0007669"/>
    <property type="project" value="InterPro"/>
</dbReference>
<evidence type="ECO:0000313" key="2">
    <source>
        <dbReference type="EMBL" id="HIX60591.1"/>
    </source>
</evidence>
<dbReference type="PANTHER" id="PTHR30411:SF1">
    <property type="entry name" value="CYTOPLASMIC PROTEIN"/>
    <property type="match status" value="1"/>
</dbReference>
<proteinExistence type="predicted"/>
<dbReference type="EMBL" id="DXEX01000275">
    <property type="protein sequence ID" value="HIX60591.1"/>
    <property type="molecule type" value="Genomic_DNA"/>
</dbReference>
<feature type="domain" description="YbaK/aminoacyl-tRNA synthetase-associated" evidence="1">
    <location>
        <begin position="26"/>
        <end position="141"/>
    </location>
</feature>
<evidence type="ECO:0000259" key="1">
    <source>
        <dbReference type="Pfam" id="PF04073"/>
    </source>
</evidence>
<organism evidence="2 3">
    <name type="scientific">Candidatus Blautia gallistercoris</name>
    <dbReference type="NCBI Taxonomy" id="2838490"/>
    <lineage>
        <taxon>Bacteria</taxon>
        <taxon>Bacillati</taxon>
        <taxon>Bacillota</taxon>
        <taxon>Clostridia</taxon>
        <taxon>Lachnospirales</taxon>
        <taxon>Lachnospiraceae</taxon>
        <taxon>Blautia</taxon>
    </lineage>
</organism>
<dbReference type="InterPro" id="IPR007214">
    <property type="entry name" value="YbaK/aa-tRNA-synth-assoc-dom"/>
</dbReference>
<evidence type="ECO:0000313" key="3">
    <source>
        <dbReference type="Proteomes" id="UP000886817"/>
    </source>
</evidence>
<dbReference type="Gene3D" id="3.90.960.10">
    <property type="entry name" value="YbaK/aminoacyl-tRNA synthetase-associated domain"/>
    <property type="match status" value="1"/>
</dbReference>
<dbReference type="CDD" id="cd04333">
    <property type="entry name" value="ProX_deacylase"/>
    <property type="match status" value="1"/>
</dbReference>
<dbReference type="SUPFAM" id="SSF55826">
    <property type="entry name" value="YbaK/ProRS associated domain"/>
    <property type="match status" value="1"/>
</dbReference>
<comment type="caution">
    <text evidence="2">The sequence shown here is derived from an EMBL/GenBank/DDBJ whole genome shotgun (WGS) entry which is preliminary data.</text>
</comment>
<dbReference type="InterPro" id="IPR036754">
    <property type="entry name" value="YbaK/aa-tRNA-synt-asso_dom_sf"/>
</dbReference>
<dbReference type="Proteomes" id="UP000886817">
    <property type="component" value="Unassembled WGS sequence"/>
</dbReference>
<reference evidence="2" key="1">
    <citation type="journal article" date="2021" name="PeerJ">
        <title>Extensive microbial diversity within the chicken gut microbiome revealed by metagenomics and culture.</title>
        <authorList>
            <person name="Gilroy R."/>
            <person name="Ravi A."/>
            <person name="Getino M."/>
            <person name="Pursley I."/>
            <person name="Horton D.L."/>
            <person name="Alikhan N.F."/>
            <person name="Baker D."/>
            <person name="Gharbi K."/>
            <person name="Hall N."/>
            <person name="Watson M."/>
            <person name="Adriaenssens E.M."/>
            <person name="Foster-Nyarko E."/>
            <person name="Jarju S."/>
            <person name="Secka A."/>
            <person name="Antonio M."/>
            <person name="Oren A."/>
            <person name="Chaudhuri R.R."/>
            <person name="La Ragione R."/>
            <person name="Hildebrand F."/>
            <person name="Pallen M.J."/>
        </authorList>
    </citation>
    <scope>NUCLEOTIDE SEQUENCE</scope>
    <source>
        <strain evidence="2">ChiSjej1B19-8411</strain>
    </source>
</reference>
<reference evidence="2" key="2">
    <citation type="submission" date="2021-04" db="EMBL/GenBank/DDBJ databases">
        <authorList>
            <person name="Gilroy R."/>
        </authorList>
    </citation>
    <scope>NUCLEOTIDE SEQUENCE</scope>
    <source>
        <strain evidence="2">ChiSjej1B19-8411</strain>
    </source>
</reference>
<gene>
    <name evidence="2" type="ORF">IAA45_12905</name>
</gene>
<accession>A0A9D1WJV7</accession>
<protein>
    <submittedName>
        <fullName evidence="2">YbaK/EbsC family protein</fullName>
    </submittedName>
</protein>